<name>A0ABU5ZK71_9BACL</name>
<protein>
    <submittedName>
        <fullName evidence="4">TRAP transporter substrate-binding protein DctP</fullName>
    </submittedName>
</protein>
<reference evidence="4" key="1">
    <citation type="submission" date="2023-12" db="EMBL/GenBank/DDBJ databases">
        <title>Fervidustalea candida gen. nov., sp. nov., a novel member of the family Paenibacillaceae isolated from a geothermal area.</title>
        <authorList>
            <person name="Li W.-J."/>
            <person name="Jiao J.-Y."/>
            <person name="Chen Y."/>
        </authorList>
    </citation>
    <scope>NUCLEOTIDE SEQUENCE</scope>
    <source>
        <strain evidence="4">SYSU GA230002</strain>
    </source>
</reference>
<dbReference type="Proteomes" id="UP001310386">
    <property type="component" value="Unassembled WGS sequence"/>
</dbReference>
<proteinExistence type="predicted"/>
<dbReference type="PANTHER" id="PTHR33376">
    <property type="match status" value="1"/>
</dbReference>
<dbReference type="EMBL" id="JAYJLD010000019">
    <property type="protein sequence ID" value="MEB3102588.1"/>
    <property type="molecule type" value="Genomic_DNA"/>
</dbReference>
<feature type="signal peptide" evidence="3">
    <location>
        <begin position="1"/>
        <end position="26"/>
    </location>
</feature>
<comment type="caution">
    <text evidence="4">The sequence shown here is derived from an EMBL/GenBank/DDBJ whole genome shotgun (WGS) entry which is preliminary data.</text>
</comment>
<keyword evidence="5" id="KW-1185">Reference proteome</keyword>
<accession>A0ABU5ZK71</accession>
<keyword evidence="1 3" id="KW-0732">Signal</keyword>
<gene>
    <name evidence="4" type="primary">dctP</name>
    <name evidence="4" type="ORF">VF724_13035</name>
</gene>
<organism evidence="4 5">
    <name type="scientific">Ferviditalea candida</name>
    <dbReference type="NCBI Taxonomy" id="3108399"/>
    <lineage>
        <taxon>Bacteria</taxon>
        <taxon>Bacillati</taxon>
        <taxon>Bacillota</taxon>
        <taxon>Bacilli</taxon>
        <taxon>Bacillales</taxon>
        <taxon>Paenibacillaceae</taxon>
        <taxon>Ferviditalea</taxon>
    </lineage>
</organism>
<dbReference type="Pfam" id="PF03480">
    <property type="entry name" value="DctP"/>
    <property type="match status" value="1"/>
</dbReference>
<dbReference type="PROSITE" id="PS51257">
    <property type="entry name" value="PROKAR_LIPOPROTEIN"/>
    <property type="match status" value="1"/>
</dbReference>
<dbReference type="InterPro" id="IPR018389">
    <property type="entry name" value="DctP_fam"/>
</dbReference>
<dbReference type="Gene3D" id="3.40.190.170">
    <property type="entry name" value="Bacterial extracellular solute-binding protein, family 7"/>
    <property type="match status" value="1"/>
</dbReference>
<evidence type="ECO:0000256" key="1">
    <source>
        <dbReference type="ARBA" id="ARBA00022729"/>
    </source>
</evidence>
<dbReference type="PANTHER" id="PTHR33376:SF5">
    <property type="entry name" value="EXTRACYTOPLASMIC SOLUTE RECEPTOR PROTEIN"/>
    <property type="match status" value="1"/>
</dbReference>
<feature type="chain" id="PRO_5045057701" evidence="3">
    <location>
        <begin position="27"/>
        <end position="357"/>
    </location>
</feature>
<sequence length="357" mass="38968">MRRKTLFLILSLILLSALVGCSSQSAQQSQSPQPAQSAQPAQSGQPAQSPQAEAPAAKEIVLKAVTAWPQKTADNAGLFALIEKVNVLGKGKVQIKYIGGPEVVPTMNQINAVKDGTIDIAWLSAGYTDSLVPAANAIKLSKLTPQEERDKGVTDLWNEIFKQANARFIVRGSAPDVHFHLYTVKPIKSLEDFKGVPIRVTAAYKDFVTALKAAPVATTPGEVYSALERKVVEGYGWPAYGIGDFGWDKLTKYVIDPGFYQVDCIGLMNLEKWNSLPKDVQDIFTQASIEVEKDMAQHFDQLAKDDRKKITGEGIQVITLDANTAKTYVDMAYKSVWDTVMKTDPANGPKIKQALGQ</sequence>
<dbReference type="NCBIfam" id="NF037995">
    <property type="entry name" value="TRAP_S1"/>
    <property type="match status" value="1"/>
</dbReference>
<evidence type="ECO:0000313" key="4">
    <source>
        <dbReference type="EMBL" id="MEB3102588.1"/>
    </source>
</evidence>
<feature type="region of interest" description="Disordered" evidence="2">
    <location>
        <begin position="27"/>
        <end position="53"/>
    </location>
</feature>
<dbReference type="InterPro" id="IPR038404">
    <property type="entry name" value="TRAP_DctP_sf"/>
</dbReference>
<evidence type="ECO:0000256" key="3">
    <source>
        <dbReference type="SAM" id="SignalP"/>
    </source>
</evidence>
<evidence type="ECO:0000313" key="5">
    <source>
        <dbReference type="Proteomes" id="UP001310386"/>
    </source>
</evidence>
<dbReference type="RefSeq" id="WP_371754711.1">
    <property type="nucleotide sequence ID" value="NZ_JAYJLD010000019.1"/>
</dbReference>
<evidence type="ECO:0000256" key="2">
    <source>
        <dbReference type="SAM" id="MobiDB-lite"/>
    </source>
</evidence>